<evidence type="ECO:0000256" key="6">
    <source>
        <dbReference type="ARBA" id="ARBA00023014"/>
    </source>
</evidence>
<feature type="domain" description="4Fe-4S ferredoxin-type" evidence="9">
    <location>
        <begin position="1"/>
        <end position="29"/>
    </location>
</feature>
<dbReference type="EMBL" id="JAUSRA010000001">
    <property type="protein sequence ID" value="MDP9793008.1"/>
    <property type="molecule type" value="Genomic_DNA"/>
</dbReference>
<keyword evidence="6 8" id="KW-0411">Iron-sulfur</keyword>
<evidence type="ECO:0000259" key="9">
    <source>
        <dbReference type="PROSITE" id="PS51379"/>
    </source>
</evidence>
<protein>
    <recommendedName>
        <fullName evidence="8">Ferredoxin</fullName>
    </recommendedName>
</protein>
<comment type="function">
    <text evidence="8">Ferredoxins are iron-sulfur proteins that transfer electrons in a wide variety of metabolic reactions.</text>
</comment>
<dbReference type="InterPro" id="IPR001080">
    <property type="entry name" value="3Fe4S_ferredoxin"/>
</dbReference>
<dbReference type="RefSeq" id="WP_306827899.1">
    <property type="nucleotide sequence ID" value="NZ_JAUSRA010000001.1"/>
</dbReference>
<evidence type="ECO:0000256" key="3">
    <source>
        <dbReference type="ARBA" id="ARBA00022723"/>
    </source>
</evidence>
<proteinExistence type="predicted"/>
<sequence length="61" mass="6299">MTIHIDRERCVAAGTCVMTAPAVFDQDDDGIVELLQAEPADDAGVADAVARCPAAAIEVTV</sequence>
<keyword evidence="11" id="KW-1185">Reference proteome</keyword>
<evidence type="ECO:0000313" key="10">
    <source>
        <dbReference type="EMBL" id="MDP9793008.1"/>
    </source>
</evidence>
<comment type="caution">
    <text evidence="10">The sequence shown here is derived from an EMBL/GenBank/DDBJ whole genome shotgun (WGS) entry which is preliminary data.</text>
</comment>
<dbReference type="PANTHER" id="PTHR36923:SF3">
    <property type="entry name" value="FERREDOXIN"/>
    <property type="match status" value="1"/>
</dbReference>
<comment type="cofactor">
    <cofactor evidence="1">
        <name>[3Fe-4S] cluster</name>
        <dbReference type="ChEBI" id="CHEBI:21137"/>
    </cofactor>
</comment>
<organism evidence="10 11">
    <name type="scientific">Catenuloplanes nepalensis</name>
    <dbReference type="NCBI Taxonomy" id="587533"/>
    <lineage>
        <taxon>Bacteria</taxon>
        <taxon>Bacillati</taxon>
        <taxon>Actinomycetota</taxon>
        <taxon>Actinomycetes</taxon>
        <taxon>Micromonosporales</taxon>
        <taxon>Micromonosporaceae</taxon>
        <taxon>Catenuloplanes</taxon>
    </lineage>
</organism>
<evidence type="ECO:0000256" key="5">
    <source>
        <dbReference type="ARBA" id="ARBA00023004"/>
    </source>
</evidence>
<evidence type="ECO:0000256" key="1">
    <source>
        <dbReference type="ARBA" id="ARBA00001927"/>
    </source>
</evidence>
<evidence type="ECO:0000256" key="2">
    <source>
        <dbReference type="ARBA" id="ARBA00022448"/>
    </source>
</evidence>
<dbReference type="Proteomes" id="UP001240984">
    <property type="component" value="Unassembled WGS sequence"/>
</dbReference>
<dbReference type="InterPro" id="IPR051269">
    <property type="entry name" value="Fe-S_cluster_ET"/>
</dbReference>
<reference evidence="10 11" key="1">
    <citation type="submission" date="2023-07" db="EMBL/GenBank/DDBJ databases">
        <title>Sequencing the genomes of 1000 actinobacteria strains.</title>
        <authorList>
            <person name="Klenk H.-P."/>
        </authorList>
    </citation>
    <scope>NUCLEOTIDE SEQUENCE [LARGE SCALE GENOMIC DNA]</scope>
    <source>
        <strain evidence="10 11">DSM 44710</strain>
    </source>
</reference>
<keyword evidence="4 8" id="KW-0249">Electron transport</keyword>
<accession>A0ABT9MNZ7</accession>
<keyword evidence="2 8" id="KW-0813">Transport</keyword>
<dbReference type="Pfam" id="PF13370">
    <property type="entry name" value="Fer4_13"/>
    <property type="match status" value="1"/>
</dbReference>
<evidence type="ECO:0000256" key="8">
    <source>
        <dbReference type="RuleBase" id="RU368020"/>
    </source>
</evidence>
<keyword evidence="3 8" id="KW-0479">Metal-binding</keyword>
<dbReference type="SUPFAM" id="SSF54862">
    <property type="entry name" value="4Fe-4S ferredoxins"/>
    <property type="match status" value="1"/>
</dbReference>
<dbReference type="PANTHER" id="PTHR36923">
    <property type="entry name" value="FERREDOXIN"/>
    <property type="match status" value="1"/>
</dbReference>
<dbReference type="InterPro" id="IPR017896">
    <property type="entry name" value="4Fe4S_Fe-S-bd"/>
</dbReference>
<dbReference type="PROSITE" id="PS51379">
    <property type="entry name" value="4FE4S_FER_2"/>
    <property type="match status" value="1"/>
</dbReference>
<evidence type="ECO:0000313" key="11">
    <source>
        <dbReference type="Proteomes" id="UP001240984"/>
    </source>
</evidence>
<dbReference type="PRINTS" id="PR00352">
    <property type="entry name" value="3FE4SFRDOXIN"/>
</dbReference>
<evidence type="ECO:0000256" key="4">
    <source>
        <dbReference type="ARBA" id="ARBA00022982"/>
    </source>
</evidence>
<keyword evidence="7" id="KW-0003">3Fe-4S</keyword>
<gene>
    <name evidence="10" type="ORF">J2S43_001520</name>
</gene>
<keyword evidence="5 8" id="KW-0408">Iron</keyword>
<dbReference type="Gene3D" id="3.30.70.20">
    <property type="match status" value="1"/>
</dbReference>
<evidence type="ECO:0000256" key="7">
    <source>
        <dbReference type="ARBA" id="ARBA00023291"/>
    </source>
</evidence>
<name>A0ABT9MNZ7_9ACTN</name>